<feature type="transmembrane region" description="Helical" evidence="1">
    <location>
        <begin position="32"/>
        <end position="54"/>
    </location>
</feature>
<protein>
    <recommendedName>
        <fullName evidence="4">CTP synthetase</fullName>
    </recommendedName>
</protein>
<organism evidence="2 3">
    <name type="scientific">Sinisalibacter lacisalsi</name>
    <dbReference type="NCBI Taxonomy" id="1526570"/>
    <lineage>
        <taxon>Bacteria</taxon>
        <taxon>Pseudomonadati</taxon>
        <taxon>Pseudomonadota</taxon>
        <taxon>Alphaproteobacteria</taxon>
        <taxon>Rhodobacterales</taxon>
        <taxon>Roseobacteraceae</taxon>
        <taxon>Sinisalibacter</taxon>
    </lineage>
</organism>
<sequence length="58" mass="6142">MRRLVLFLGSMIGATLAFVFVVVALVAGVKGLWPLLGAALAGYLSGWPAALLVARRMR</sequence>
<keyword evidence="3" id="KW-1185">Reference proteome</keyword>
<dbReference type="EMBL" id="BMGI01000003">
    <property type="protein sequence ID" value="GGD38914.1"/>
    <property type="molecule type" value="Genomic_DNA"/>
</dbReference>
<evidence type="ECO:0000256" key="1">
    <source>
        <dbReference type="SAM" id="Phobius"/>
    </source>
</evidence>
<comment type="caution">
    <text evidence="2">The sequence shown here is derived from an EMBL/GenBank/DDBJ whole genome shotgun (WGS) entry which is preliminary data.</text>
</comment>
<keyword evidence="1" id="KW-1133">Transmembrane helix</keyword>
<dbReference type="Proteomes" id="UP000617355">
    <property type="component" value="Unassembled WGS sequence"/>
</dbReference>
<dbReference type="RefSeq" id="WP_188527898.1">
    <property type="nucleotide sequence ID" value="NZ_BMGI01000003.1"/>
</dbReference>
<proteinExistence type="predicted"/>
<keyword evidence="1" id="KW-0472">Membrane</keyword>
<feature type="transmembrane region" description="Helical" evidence="1">
    <location>
        <begin position="5"/>
        <end position="26"/>
    </location>
</feature>
<evidence type="ECO:0000313" key="2">
    <source>
        <dbReference type="EMBL" id="GGD38914.1"/>
    </source>
</evidence>
<evidence type="ECO:0008006" key="4">
    <source>
        <dbReference type="Google" id="ProtNLM"/>
    </source>
</evidence>
<gene>
    <name evidence="2" type="ORF">GCM10011358_23540</name>
</gene>
<accession>A0ABQ1QQ26</accession>
<evidence type="ECO:0000313" key="3">
    <source>
        <dbReference type="Proteomes" id="UP000617355"/>
    </source>
</evidence>
<name>A0ABQ1QQ26_9RHOB</name>
<reference evidence="3" key="1">
    <citation type="journal article" date="2019" name="Int. J. Syst. Evol. Microbiol.">
        <title>The Global Catalogue of Microorganisms (GCM) 10K type strain sequencing project: providing services to taxonomists for standard genome sequencing and annotation.</title>
        <authorList>
            <consortium name="The Broad Institute Genomics Platform"/>
            <consortium name="The Broad Institute Genome Sequencing Center for Infectious Disease"/>
            <person name="Wu L."/>
            <person name="Ma J."/>
        </authorList>
    </citation>
    <scope>NUCLEOTIDE SEQUENCE [LARGE SCALE GENOMIC DNA]</scope>
    <source>
        <strain evidence="3">CGMCC 1.12922</strain>
    </source>
</reference>
<keyword evidence="1" id="KW-0812">Transmembrane</keyword>